<evidence type="ECO:0000313" key="2">
    <source>
        <dbReference type="EMBL" id="UXI67238.1"/>
    </source>
</evidence>
<proteinExistence type="predicted"/>
<evidence type="ECO:0008006" key="4">
    <source>
        <dbReference type="Google" id="ProtNLM"/>
    </source>
</evidence>
<keyword evidence="3" id="KW-1185">Reference proteome</keyword>
<evidence type="ECO:0000313" key="3">
    <source>
        <dbReference type="Proteomes" id="UP001064632"/>
    </source>
</evidence>
<gene>
    <name evidence="2" type="ORF">N4264_21235</name>
</gene>
<evidence type="ECO:0000256" key="1">
    <source>
        <dbReference type="SAM" id="MobiDB-lite"/>
    </source>
</evidence>
<dbReference type="Proteomes" id="UP001064632">
    <property type="component" value="Chromosome"/>
</dbReference>
<accession>A0ABY6BB04</accession>
<dbReference type="RefSeq" id="WP_261694214.1">
    <property type="nucleotide sequence ID" value="NZ_CP104694.1"/>
</dbReference>
<dbReference type="EMBL" id="CP104694">
    <property type="protein sequence ID" value="UXI67238.1"/>
    <property type="molecule type" value="Genomic_DNA"/>
</dbReference>
<name>A0ABY6BB04_9GAMM</name>
<feature type="region of interest" description="Disordered" evidence="1">
    <location>
        <begin position="89"/>
        <end position="110"/>
    </location>
</feature>
<protein>
    <recommendedName>
        <fullName evidence="4">Secreted protein</fullName>
    </recommendedName>
</protein>
<organism evidence="2 3">
    <name type="scientific">Tahibacter amnicola</name>
    <dbReference type="NCBI Taxonomy" id="2976241"/>
    <lineage>
        <taxon>Bacteria</taxon>
        <taxon>Pseudomonadati</taxon>
        <taxon>Pseudomonadota</taxon>
        <taxon>Gammaproteobacteria</taxon>
        <taxon>Lysobacterales</taxon>
        <taxon>Rhodanobacteraceae</taxon>
        <taxon>Tahibacter</taxon>
    </lineage>
</organism>
<sequence>MVKVPKIDSPCPVQWKSMPTGEKNFCTLCERKVHNLSGMSYSERKAFLAACTGSVCVAYSVPQRRPSTLTTAGLGLMAALALSPVHADTQAEGMSAGPQQQRLVPGKEPQVRCDETEKQAPETEMELVVMGGIQAPQSVEWIDEDSAAALPVVSTDAFLDAEFTTEPKTPDAER</sequence>
<reference evidence="2" key="1">
    <citation type="submission" date="2022-09" db="EMBL/GenBank/DDBJ databases">
        <title>Tahibacter sp. nov., isolated from a fresh water.</title>
        <authorList>
            <person name="Baek J.H."/>
            <person name="Lee J.K."/>
            <person name="Kim J.M."/>
            <person name="Jeon C.O."/>
        </authorList>
    </citation>
    <scope>NUCLEOTIDE SEQUENCE</scope>
    <source>
        <strain evidence="2">W38</strain>
    </source>
</reference>